<name>A0AAV4X9K5_CAEEX</name>
<dbReference type="EMBL" id="BPLR01017385">
    <property type="protein sequence ID" value="GIY91148.1"/>
    <property type="molecule type" value="Genomic_DNA"/>
</dbReference>
<proteinExistence type="predicted"/>
<protein>
    <submittedName>
        <fullName evidence="1">Uncharacterized protein</fullName>
    </submittedName>
</protein>
<dbReference type="Proteomes" id="UP001054945">
    <property type="component" value="Unassembled WGS sequence"/>
</dbReference>
<organism evidence="1 2">
    <name type="scientific">Caerostris extrusa</name>
    <name type="common">Bark spider</name>
    <name type="synonym">Caerostris bankana</name>
    <dbReference type="NCBI Taxonomy" id="172846"/>
    <lineage>
        <taxon>Eukaryota</taxon>
        <taxon>Metazoa</taxon>
        <taxon>Ecdysozoa</taxon>
        <taxon>Arthropoda</taxon>
        <taxon>Chelicerata</taxon>
        <taxon>Arachnida</taxon>
        <taxon>Araneae</taxon>
        <taxon>Araneomorphae</taxon>
        <taxon>Entelegynae</taxon>
        <taxon>Araneoidea</taxon>
        <taxon>Araneidae</taxon>
        <taxon>Caerostris</taxon>
    </lineage>
</organism>
<dbReference type="AlphaFoldDB" id="A0AAV4X9K5"/>
<evidence type="ECO:0000313" key="1">
    <source>
        <dbReference type="EMBL" id="GIY91148.1"/>
    </source>
</evidence>
<comment type="caution">
    <text evidence="1">The sequence shown here is derived from an EMBL/GenBank/DDBJ whole genome shotgun (WGS) entry which is preliminary data.</text>
</comment>
<sequence length="84" mass="9380">MITLYSEEKECLIESVVGDYEKQSAETLKTPPTRKFTLGKCRCDADPERGKLRAEDQTGPTGQISFQTELPAHPIASQCFIVFV</sequence>
<keyword evidence="2" id="KW-1185">Reference proteome</keyword>
<evidence type="ECO:0000313" key="2">
    <source>
        <dbReference type="Proteomes" id="UP001054945"/>
    </source>
</evidence>
<accession>A0AAV4X9K5</accession>
<reference evidence="1 2" key="1">
    <citation type="submission" date="2021-06" db="EMBL/GenBank/DDBJ databases">
        <title>Caerostris extrusa draft genome.</title>
        <authorList>
            <person name="Kono N."/>
            <person name="Arakawa K."/>
        </authorList>
    </citation>
    <scope>NUCLEOTIDE SEQUENCE [LARGE SCALE GENOMIC DNA]</scope>
</reference>
<gene>
    <name evidence="1" type="ORF">CEXT_210151</name>
</gene>